<dbReference type="PANTHER" id="PTHR33050:SF7">
    <property type="entry name" value="RIBONUCLEASE H"/>
    <property type="match status" value="1"/>
</dbReference>
<proteinExistence type="predicted"/>
<evidence type="ECO:0000313" key="2">
    <source>
        <dbReference type="Proteomes" id="UP001165065"/>
    </source>
</evidence>
<dbReference type="Proteomes" id="UP001165065">
    <property type="component" value="Unassembled WGS sequence"/>
</dbReference>
<gene>
    <name evidence="1" type="ORF">TrCOL_g7263</name>
</gene>
<evidence type="ECO:0008006" key="3">
    <source>
        <dbReference type="Google" id="ProtNLM"/>
    </source>
</evidence>
<sequence>MRPRKFIGRNKDTGAMELKMAVIEQFGEEVLELGLEGALRKSRVAAYRPGSGFRSREEWEASGFATEARRRFPNFPDLIDQVVGGFKVPWTREPGESMWDLARPSTSRVDGEQKEFLFGEAETEVAGGWSVIVPLNVAKQMKVRLMNYSVLRKVEYGGGFKNRPLRNASAELLWDEQSKSRMSCNDYIDRSILDEIAPVRCAEAAPNLVNACLALGKKHPGRRLGLSKIDMKSCFFQYHIDLKQAHYFGSLLTNKAVLICLRLIQGGVASPAFGPTVTEIVVELFNRMRVEDAPTEEELEMKEWTGIIEDDREQEIFPFDFVPKMAINTHYASGYVDDINMVLLEDLAHETGRAILGCAESAFRPRHKLEDEDHRPAPWSVKKKVDFKARGLHVITGIEVDVRKFTLSITQERADRIREWMGTVFPSREAEVDIDDLLSILGKLQHVSQVRLGGRCEMSCMWKVLTCCPVREVRSIERKGSRRKFVLTLKSEMYAQVQDWLEFLHRPVPMCMSAHPDVAERLRPTIVGCTDASTKGMGGWYKLDGLIFIWQVMFPPEVSRAVSRQKNDGGTLDINLLEHLGIYVQNSLIRDQLKGQGRNMSGVVIMTHCDNQAAVARTNRIQVGSRAGLHLVRTLYKDMDSEGYSARAKYLEGDLNIVADEASRHEWHPESSQEKRLADYVQLLESHNKRSTIIRSEDGGIDPEKVIFRQVSPGIQEAVDEVLAKAMVTERWEKVDKNASKFLLTFRNNKPALVNQMTDKAVWNRSLPVGHDEEEEEGMRE</sequence>
<reference evidence="2" key="1">
    <citation type="journal article" date="2023" name="Commun. Biol.">
        <title>Genome analysis of Parmales, the sister group of diatoms, reveals the evolutionary specialization of diatoms from phago-mixotrophs to photoautotrophs.</title>
        <authorList>
            <person name="Ban H."/>
            <person name="Sato S."/>
            <person name="Yoshikawa S."/>
            <person name="Yamada K."/>
            <person name="Nakamura Y."/>
            <person name="Ichinomiya M."/>
            <person name="Sato N."/>
            <person name="Blanc-Mathieu R."/>
            <person name="Endo H."/>
            <person name="Kuwata A."/>
            <person name="Ogata H."/>
        </authorList>
    </citation>
    <scope>NUCLEOTIDE SEQUENCE [LARGE SCALE GENOMIC DNA]</scope>
</reference>
<dbReference type="InterPro" id="IPR052055">
    <property type="entry name" value="Hepadnavirus_pol/RT"/>
</dbReference>
<dbReference type="EMBL" id="BRYA01000004">
    <property type="protein sequence ID" value="GMI30913.1"/>
    <property type="molecule type" value="Genomic_DNA"/>
</dbReference>
<name>A0A9W7G2V1_9STRA</name>
<dbReference type="PANTHER" id="PTHR33050">
    <property type="entry name" value="REVERSE TRANSCRIPTASE DOMAIN-CONTAINING PROTEIN"/>
    <property type="match status" value="1"/>
</dbReference>
<accession>A0A9W7G2V1</accession>
<dbReference type="AlphaFoldDB" id="A0A9W7G2V1"/>
<protein>
    <recommendedName>
        <fullName evidence="3">Reverse transcriptase domain-containing protein</fullName>
    </recommendedName>
</protein>
<keyword evidence="2" id="KW-1185">Reference proteome</keyword>
<organism evidence="1 2">
    <name type="scientific">Triparma columacea</name>
    <dbReference type="NCBI Taxonomy" id="722753"/>
    <lineage>
        <taxon>Eukaryota</taxon>
        <taxon>Sar</taxon>
        <taxon>Stramenopiles</taxon>
        <taxon>Ochrophyta</taxon>
        <taxon>Bolidophyceae</taxon>
        <taxon>Parmales</taxon>
        <taxon>Triparmaceae</taxon>
        <taxon>Triparma</taxon>
    </lineage>
</organism>
<comment type="caution">
    <text evidence="1">The sequence shown here is derived from an EMBL/GenBank/DDBJ whole genome shotgun (WGS) entry which is preliminary data.</text>
</comment>
<evidence type="ECO:0000313" key="1">
    <source>
        <dbReference type="EMBL" id="GMI30913.1"/>
    </source>
</evidence>